<feature type="domain" description="DUF7347" evidence="1">
    <location>
        <begin position="14"/>
        <end position="87"/>
    </location>
</feature>
<evidence type="ECO:0000259" key="1">
    <source>
        <dbReference type="Pfam" id="PF24038"/>
    </source>
</evidence>
<gene>
    <name evidence="2" type="ORF">LCGC14_0691540</name>
</gene>
<sequence length="477" mass="55965">MDSDKKQNTLEKQLKTIGQKTRIEILKKLKHVHFPITFSKLQKQVIDNNLSSVNLSFHLNALKKCDLILSSEEGYTITSMGEQILDKILSIEQIINKETKRKMIRTSKYSKELFDINKIEEYLVNEGELDRFLARQIAHEVEERLSKTNIEYLTAPLMREYINAILLENSLEEVRHKLTRLGTPPYEVLKLFNSSDNGITPDNFINKLGSDVSEQFLLLNLIPKNLADLYLSGEIALLNLNYWSLRPLSMHLNMETLIEYTFQEYHNMPKRFEKGREFTCLILNFTNILYRLKQFYSGELILSDFNKKFLSYFNFSEEKSYLFNLLANQILRFNKFPQDNRIHLSLDFNYDPDYTKDYNTQSSIDLRFLLHLTKIAKDLKNYRNPLCLIDYSKFNNPSLSNPHVNDIFSNIDIKNTIFYNGNCSGSLTSSIIKTLNPNENYLILDKILINLYKISIDARQNDDLFLDLLQEKLDLVF</sequence>
<dbReference type="Gene3D" id="3.20.70.20">
    <property type="match status" value="1"/>
</dbReference>
<dbReference type="InterPro" id="IPR011991">
    <property type="entry name" value="ArsR-like_HTH"/>
</dbReference>
<feature type="non-terminal residue" evidence="2">
    <location>
        <position position="477"/>
    </location>
</feature>
<dbReference type="EMBL" id="LAZR01001442">
    <property type="protein sequence ID" value="KKN44582.1"/>
    <property type="molecule type" value="Genomic_DNA"/>
</dbReference>
<proteinExistence type="predicted"/>
<dbReference type="InterPro" id="IPR036388">
    <property type="entry name" value="WH-like_DNA-bd_sf"/>
</dbReference>
<dbReference type="CDD" id="cd00090">
    <property type="entry name" value="HTH_ARSR"/>
    <property type="match status" value="1"/>
</dbReference>
<organism evidence="2">
    <name type="scientific">marine sediment metagenome</name>
    <dbReference type="NCBI Taxonomy" id="412755"/>
    <lineage>
        <taxon>unclassified sequences</taxon>
        <taxon>metagenomes</taxon>
        <taxon>ecological metagenomes</taxon>
    </lineage>
</organism>
<accession>A0A0F9R5M0</accession>
<dbReference type="InterPro" id="IPR055771">
    <property type="entry name" value="DUF7347"/>
</dbReference>
<name>A0A0F9R5M0_9ZZZZ</name>
<dbReference type="GO" id="GO:0004748">
    <property type="term" value="F:ribonucleoside-diphosphate reductase activity, thioredoxin disulfide as acceptor"/>
    <property type="evidence" value="ECO:0007669"/>
    <property type="project" value="TreeGrafter"/>
</dbReference>
<protein>
    <recommendedName>
        <fullName evidence="1">DUF7347 domain-containing protein</fullName>
    </recommendedName>
</protein>
<reference evidence="2" key="1">
    <citation type="journal article" date="2015" name="Nature">
        <title>Complex archaea that bridge the gap between prokaryotes and eukaryotes.</title>
        <authorList>
            <person name="Spang A."/>
            <person name="Saw J.H."/>
            <person name="Jorgensen S.L."/>
            <person name="Zaremba-Niedzwiedzka K."/>
            <person name="Martijn J."/>
            <person name="Lind A.E."/>
            <person name="van Eijk R."/>
            <person name="Schleper C."/>
            <person name="Guy L."/>
            <person name="Ettema T.J."/>
        </authorList>
    </citation>
    <scope>NUCLEOTIDE SEQUENCE</scope>
</reference>
<dbReference type="GO" id="GO:0031250">
    <property type="term" value="C:anaerobic ribonucleoside-triphosphate reductase complex"/>
    <property type="evidence" value="ECO:0007669"/>
    <property type="project" value="TreeGrafter"/>
</dbReference>
<dbReference type="PANTHER" id="PTHR21075:SF0">
    <property type="entry name" value="ANAEROBIC RIBONUCLEOSIDE-TRIPHOSPHATE REDUCTASE"/>
    <property type="match status" value="1"/>
</dbReference>
<dbReference type="SUPFAM" id="SSF46785">
    <property type="entry name" value="Winged helix' DNA-binding domain"/>
    <property type="match status" value="1"/>
</dbReference>
<dbReference type="Pfam" id="PF24038">
    <property type="entry name" value="DUF7347"/>
    <property type="match status" value="1"/>
</dbReference>
<dbReference type="InterPro" id="IPR036390">
    <property type="entry name" value="WH_DNA-bd_sf"/>
</dbReference>
<dbReference type="GO" id="GO:0008998">
    <property type="term" value="F:ribonucleoside-triphosphate reductase (thioredoxin) activity"/>
    <property type="evidence" value="ECO:0007669"/>
    <property type="project" value="TreeGrafter"/>
</dbReference>
<dbReference type="GO" id="GO:0009265">
    <property type="term" value="P:2'-deoxyribonucleotide biosynthetic process"/>
    <property type="evidence" value="ECO:0007669"/>
    <property type="project" value="TreeGrafter"/>
</dbReference>
<dbReference type="SUPFAM" id="SSF51998">
    <property type="entry name" value="PFL-like glycyl radical enzymes"/>
    <property type="match status" value="1"/>
</dbReference>
<evidence type="ECO:0000313" key="2">
    <source>
        <dbReference type="EMBL" id="KKN44582.1"/>
    </source>
</evidence>
<dbReference type="PANTHER" id="PTHR21075">
    <property type="entry name" value="ANAEROBIC RIBONUCLEOSIDE-TRIPHOSPHATE REDUCTASE"/>
    <property type="match status" value="1"/>
</dbReference>
<comment type="caution">
    <text evidence="2">The sequence shown here is derived from an EMBL/GenBank/DDBJ whole genome shotgun (WGS) entry which is preliminary data.</text>
</comment>
<dbReference type="Gene3D" id="1.10.10.10">
    <property type="entry name" value="Winged helix-like DNA-binding domain superfamily/Winged helix DNA-binding domain"/>
    <property type="match status" value="1"/>
</dbReference>
<dbReference type="AlphaFoldDB" id="A0A0F9R5M0"/>